<evidence type="ECO:0000256" key="1">
    <source>
        <dbReference type="ARBA" id="ARBA00001962"/>
    </source>
</evidence>
<keyword evidence="8" id="KW-1185">Reference proteome</keyword>
<evidence type="ECO:0000259" key="5">
    <source>
        <dbReference type="Pfam" id="PF00465"/>
    </source>
</evidence>
<dbReference type="Gene3D" id="3.40.50.1970">
    <property type="match status" value="1"/>
</dbReference>
<evidence type="ECO:0000313" key="8">
    <source>
        <dbReference type="Proteomes" id="UP000198773"/>
    </source>
</evidence>
<accession>A0A1H4BQN3</accession>
<keyword evidence="4" id="KW-0520">NAD</keyword>
<sequence length="407" mass="43433">MRFTLEKMALRLYMMALKMGTALLPFRWPRVFQGPGSSRLLLQHIQQQETGGLLLVTDSALRQLGLLDPLLAELESLGIRYQMFDQITPDPVNAQIEAGYQALVAADANALLAVGGGSVIDAAKLIGARAKNKKSVLKMTGMLRVWRGMLPVYAIPTTAGTGSEVTIAAVVSDPERQRKLPLIDVRLLPKAAALDAHLMAGLPPAITASTGMDALTHAIEAYLSRNATRTTDQQALAAAQAIFSHLPRAFAHGADLEARQQMAEASHLAGKAFTVAGVGYIHAIAHQLGAHYHIPHGLANAMVMPSVLAFSLPACEKRMASLARHCQLASSTQSDQQAALALIDHIIQLNQSFGIANKVPQLQASDIAAIAKAALAEARFTYAVPRYLNQQSAGQLISELLPDASAD</sequence>
<dbReference type="PROSITE" id="PS00060">
    <property type="entry name" value="ADH_IRON_2"/>
    <property type="match status" value="1"/>
</dbReference>
<comment type="similarity">
    <text evidence="2">Belongs to the iron-containing alcohol dehydrogenase family.</text>
</comment>
<gene>
    <name evidence="7" type="ORF">SAMN04488051_103475</name>
</gene>
<evidence type="ECO:0000256" key="3">
    <source>
        <dbReference type="ARBA" id="ARBA00023002"/>
    </source>
</evidence>
<dbReference type="FunFam" id="1.20.1090.10:FF:000001">
    <property type="entry name" value="Aldehyde-alcohol dehydrogenase"/>
    <property type="match status" value="1"/>
</dbReference>
<proteinExistence type="inferred from homology"/>
<dbReference type="FunFam" id="3.40.50.1970:FF:000003">
    <property type="entry name" value="Alcohol dehydrogenase, iron-containing"/>
    <property type="match status" value="1"/>
</dbReference>
<dbReference type="GO" id="GO:0004022">
    <property type="term" value="F:alcohol dehydrogenase (NAD+) activity"/>
    <property type="evidence" value="ECO:0007669"/>
    <property type="project" value="TreeGrafter"/>
</dbReference>
<dbReference type="PANTHER" id="PTHR11496:SF102">
    <property type="entry name" value="ALCOHOL DEHYDROGENASE 4"/>
    <property type="match status" value="1"/>
</dbReference>
<organism evidence="7 8">
    <name type="scientific">Alkalimonas amylolytica</name>
    <dbReference type="NCBI Taxonomy" id="152573"/>
    <lineage>
        <taxon>Bacteria</taxon>
        <taxon>Pseudomonadati</taxon>
        <taxon>Pseudomonadota</taxon>
        <taxon>Gammaproteobacteria</taxon>
        <taxon>Alkalimonas</taxon>
    </lineage>
</organism>
<dbReference type="Pfam" id="PF00465">
    <property type="entry name" value="Fe-ADH"/>
    <property type="match status" value="1"/>
</dbReference>
<dbReference type="InterPro" id="IPR001670">
    <property type="entry name" value="ADH_Fe/GldA"/>
</dbReference>
<dbReference type="Gene3D" id="1.20.1090.10">
    <property type="entry name" value="Dehydroquinate synthase-like - alpha domain"/>
    <property type="match status" value="1"/>
</dbReference>
<keyword evidence="3" id="KW-0560">Oxidoreductase</keyword>
<dbReference type="CDD" id="cd08189">
    <property type="entry name" value="Fe-ADH-like"/>
    <property type="match status" value="1"/>
</dbReference>
<dbReference type="InterPro" id="IPR056798">
    <property type="entry name" value="ADH_Fe_C"/>
</dbReference>
<evidence type="ECO:0000313" key="7">
    <source>
        <dbReference type="EMBL" id="SEA50423.1"/>
    </source>
</evidence>
<reference evidence="7 8" key="1">
    <citation type="submission" date="2016-10" db="EMBL/GenBank/DDBJ databases">
        <authorList>
            <person name="de Groot N.N."/>
        </authorList>
    </citation>
    <scope>NUCLEOTIDE SEQUENCE [LARGE SCALE GENOMIC DNA]</scope>
    <source>
        <strain evidence="7 8">CGMCC 1.3430</strain>
    </source>
</reference>
<evidence type="ECO:0000259" key="6">
    <source>
        <dbReference type="Pfam" id="PF25137"/>
    </source>
</evidence>
<dbReference type="RefSeq" id="WP_091341887.1">
    <property type="nucleotide sequence ID" value="NZ_FNRM01000003.1"/>
</dbReference>
<dbReference type="STRING" id="152573.SAMN04488051_103475"/>
<dbReference type="SUPFAM" id="SSF56796">
    <property type="entry name" value="Dehydroquinate synthase-like"/>
    <property type="match status" value="1"/>
</dbReference>
<dbReference type="InterPro" id="IPR039697">
    <property type="entry name" value="Alcohol_dehydrogenase_Fe"/>
</dbReference>
<dbReference type="AlphaFoldDB" id="A0A1H4BQN3"/>
<dbReference type="OrthoDB" id="9815791at2"/>
<dbReference type="Proteomes" id="UP000198773">
    <property type="component" value="Unassembled WGS sequence"/>
</dbReference>
<dbReference type="InterPro" id="IPR018211">
    <property type="entry name" value="ADH_Fe_CS"/>
</dbReference>
<name>A0A1H4BQN3_ALKAM</name>
<evidence type="ECO:0000256" key="4">
    <source>
        <dbReference type="ARBA" id="ARBA00023027"/>
    </source>
</evidence>
<evidence type="ECO:0000256" key="2">
    <source>
        <dbReference type="ARBA" id="ARBA00007358"/>
    </source>
</evidence>
<dbReference type="Pfam" id="PF25137">
    <property type="entry name" value="ADH_Fe_C"/>
    <property type="match status" value="1"/>
</dbReference>
<comment type="cofactor">
    <cofactor evidence="1">
        <name>Fe cation</name>
        <dbReference type="ChEBI" id="CHEBI:24875"/>
    </cofactor>
</comment>
<feature type="domain" description="Fe-containing alcohol dehydrogenase-like C-terminal" evidence="6">
    <location>
        <begin position="207"/>
        <end position="399"/>
    </location>
</feature>
<dbReference type="GO" id="GO:0046872">
    <property type="term" value="F:metal ion binding"/>
    <property type="evidence" value="ECO:0007669"/>
    <property type="project" value="InterPro"/>
</dbReference>
<feature type="domain" description="Alcohol dehydrogenase iron-type/glycerol dehydrogenase GldA" evidence="5">
    <location>
        <begin position="30"/>
        <end position="195"/>
    </location>
</feature>
<dbReference type="PANTHER" id="PTHR11496">
    <property type="entry name" value="ALCOHOL DEHYDROGENASE"/>
    <property type="match status" value="1"/>
</dbReference>
<protein>
    <submittedName>
        <fullName evidence="7">Alcohol dehydrogenase, class IV</fullName>
    </submittedName>
</protein>
<dbReference type="EMBL" id="FNRM01000003">
    <property type="protein sequence ID" value="SEA50423.1"/>
    <property type="molecule type" value="Genomic_DNA"/>
</dbReference>